<dbReference type="InterPro" id="IPR012505">
    <property type="entry name" value="YbbR"/>
</dbReference>
<dbReference type="Proteomes" id="UP000015961">
    <property type="component" value="Unassembled WGS sequence"/>
</dbReference>
<feature type="compositionally biased region" description="Low complexity" evidence="1">
    <location>
        <begin position="318"/>
        <end position="371"/>
    </location>
</feature>
<dbReference type="RefSeq" id="WP_016185626.1">
    <property type="nucleotide sequence ID" value="NZ_ASWO01000005.1"/>
</dbReference>
<feature type="region of interest" description="Disordered" evidence="1">
    <location>
        <begin position="314"/>
        <end position="371"/>
    </location>
</feature>
<accession>S0P5U6</accession>
<keyword evidence="3" id="KW-1185">Reference proteome</keyword>
<dbReference type="STRING" id="1140003.OMY_01174"/>
<evidence type="ECO:0000313" key="2">
    <source>
        <dbReference type="EMBL" id="EOT83781.1"/>
    </source>
</evidence>
<dbReference type="PATRIC" id="fig|1140003.3.peg.1131"/>
<sequence>MLKTRRRKNIFYAIISLLFTLVLFFNANGSTLQGNIIPTPTSYEETLKEIAIQPQYDSSKYFIQGFTPSVTVKLKSDNRVQLNTELNAETRNFRVIADLDGLEPGTHEVPLKVQNLSSSVSATLETKSITVTIEKKVTKTFDVQTDLSQGNLQEGYELGKIAIEPSTVSVTTGEETLKEITQVLAPTSAVKNATKDIATTVTVAAVDANGQKLPAIITPEQVKVSAPVTLPSKQVPVTVVPTGKMATSLATIDYELNEYNVTVSAEQAVLDQLDQVSVSVDIDNVVKQTEVTTAVEVPEGVQVSPNEVTVTIKPVQKTTTSATSSSRSQTQQTTRSSTVSSESLETTESATSEASLPTSTTVEEPTSETTN</sequence>
<dbReference type="eggNOG" id="COG4856">
    <property type="taxonomic scope" value="Bacteria"/>
</dbReference>
<dbReference type="Gene3D" id="2.170.120.40">
    <property type="entry name" value="YbbR-like domain"/>
    <property type="match status" value="2"/>
</dbReference>
<evidence type="ECO:0000256" key="1">
    <source>
        <dbReference type="SAM" id="MobiDB-lite"/>
    </source>
</evidence>
<name>S0P5U6_9ENTE</name>
<gene>
    <name evidence="2" type="ORF">I573_01506</name>
</gene>
<reference evidence="2 3" key="1">
    <citation type="submission" date="2013-03" db="EMBL/GenBank/DDBJ databases">
        <title>The Genome Sequence of Enterococcus sulfureus ATCC_49903 (PacBio/Illumina hybrid assembly).</title>
        <authorList>
            <consortium name="The Broad Institute Genomics Platform"/>
            <consortium name="The Broad Institute Genome Sequencing Center for Infectious Disease"/>
            <person name="Earl A."/>
            <person name="Russ C."/>
            <person name="Gilmore M."/>
            <person name="Surin D."/>
            <person name="Walker B."/>
            <person name="Young S."/>
            <person name="Zeng Q."/>
            <person name="Gargeya S."/>
            <person name="Fitzgerald M."/>
            <person name="Haas B."/>
            <person name="Abouelleil A."/>
            <person name="Allen A.W."/>
            <person name="Alvarado L."/>
            <person name="Arachchi H.M."/>
            <person name="Berlin A.M."/>
            <person name="Chapman S.B."/>
            <person name="Gainer-Dewar J."/>
            <person name="Goldberg J."/>
            <person name="Griggs A."/>
            <person name="Gujja S."/>
            <person name="Hansen M."/>
            <person name="Howarth C."/>
            <person name="Imamovic A."/>
            <person name="Ireland A."/>
            <person name="Larimer J."/>
            <person name="McCowan C."/>
            <person name="Murphy C."/>
            <person name="Pearson M."/>
            <person name="Poon T.W."/>
            <person name="Priest M."/>
            <person name="Roberts A."/>
            <person name="Saif S."/>
            <person name="Shea T."/>
            <person name="Sisk P."/>
            <person name="Sykes S."/>
            <person name="Wortman J."/>
            <person name="Nusbaum C."/>
            <person name="Birren B."/>
        </authorList>
    </citation>
    <scope>NUCLEOTIDE SEQUENCE [LARGE SCALE GENOMIC DNA]</scope>
    <source>
        <strain evidence="2 3">ATCC 49903</strain>
    </source>
</reference>
<dbReference type="PANTHER" id="PTHR37804:SF1">
    <property type="entry name" value="CDAA REGULATORY PROTEIN CDAR"/>
    <property type="match status" value="1"/>
</dbReference>
<evidence type="ECO:0008006" key="4">
    <source>
        <dbReference type="Google" id="ProtNLM"/>
    </source>
</evidence>
<dbReference type="Gene3D" id="2.170.120.30">
    <property type="match status" value="1"/>
</dbReference>
<dbReference type="InterPro" id="IPR053154">
    <property type="entry name" value="c-di-AMP_regulator"/>
</dbReference>
<dbReference type="PANTHER" id="PTHR37804">
    <property type="entry name" value="CDAA REGULATORY PROTEIN CDAR"/>
    <property type="match status" value="1"/>
</dbReference>
<dbReference type="AlphaFoldDB" id="S0P5U6"/>
<dbReference type="EMBL" id="ASWO01000005">
    <property type="protein sequence ID" value="EOT83781.1"/>
    <property type="molecule type" value="Genomic_DNA"/>
</dbReference>
<organism evidence="2 3">
    <name type="scientific">Enterococcus sulfureus ATCC 49903</name>
    <dbReference type="NCBI Taxonomy" id="1140003"/>
    <lineage>
        <taxon>Bacteria</taxon>
        <taxon>Bacillati</taxon>
        <taxon>Bacillota</taxon>
        <taxon>Bacilli</taxon>
        <taxon>Lactobacillales</taxon>
        <taxon>Enterococcaceae</taxon>
        <taxon>Enterococcus</taxon>
    </lineage>
</organism>
<comment type="caution">
    <text evidence="2">The sequence shown here is derived from an EMBL/GenBank/DDBJ whole genome shotgun (WGS) entry which is preliminary data.</text>
</comment>
<proteinExistence type="predicted"/>
<dbReference type="OrthoDB" id="2960905at2"/>
<protein>
    <recommendedName>
        <fullName evidence="4">YbbR-like protein</fullName>
    </recommendedName>
</protein>
<dbReference type="Pfam" id="PF07949">
    <property type="entry name" value="YbbR"/>
    <property type="match status" value="2"/>
</dbReference>
<evidence type="ECO:0000313" key="3">
    <source>
        <dbReference type="Proteomes" id="UP000015961"/>
    </source>
</evidence>